<evidence type="ECO:0000256" key="1">
    <source>
        <dbReference type="ARBA" id="ARBA00004370"/>
    </source>
</evidence>
<comment type="subcellular location">
    <subcellularLocation>
        <location evidence="1">Membrane</location>
    </subcellularLocation>
</comment>
<proteinExistence type="predicted"/>
<evidence type="ECO:0000256" key="4">
    <source>
        <dbReference type="ARBA" id="ARBA00022737"/>
    </source>
</evidence>
<gene>
    <name evidence="8" type="ordered locus">VIT_11s0052g01440</name>
</gene>
<dbReference type="Proteomes" id="UP000009183">
    <property type="component" value="Chromosome 11"/>
</dbReference>
<feature type="transmembrane region" description="Helical" evidence="7">
    <location>
        <begin position="12"/>
        <end position="34"/>
    </location>
</feature>
<dbReference type="InterPro" id="IPR032675">
    <property type="entry name" value="LRR_dom_sf"/>
</dbReference>
<keyword evidence="2" id="KW-0433">Leucine-rich repeat</keyword>
<organism evidence="8 9">
    <name type="scientific">Vitis vinifera</name>
    <name type="common">Grape</name>
    <dbReference type="NCBI Taxonomy" id="29760"/>
    <lineage>
        <taxon>Eukaryota</taxon>
        <taxon>Viridiplantae</taxon>
        <taxon>Streptophyta</taxon>
        <taxon>Embryophyta</taxon>
        <taxon>Tracheophyta</taxon>
        <taxon>Spermatophyta</taxon>
        <taxon>Magnoliopsida</taxon>
        <taxon>eudicotyledons</taxon>
        <taxon>Gunneridae</taxon>
        <taxon>Pentapetalae</taxon>
        <taxon>rosids</taxon>
        <taxon>Vitales</taxon>
        <taxon>Vitaceae</taxon>
        <taxon>Viteae</taxon>
        <taxon>Vitis</taxon>
    </lineage>
</organism>
<dbReference type="GO" id="GO:0016020">
    <property type="term" value="C:membrane"/>
    <property type="evidence" value="ECO:0007669"/>
    <property type="project" value="UniProtKB-SubCell"/>
</dbReference>
<evidence type="ECO:0000256" key="5">
    <source>
        <dbReference type="ARBA" id="ARBA00022989"/>
    </source>
</evidence>
<dbReference type="InterPro" id="IPR051809">
    <property type="entry name" value="Plant_receptor-like_S/T_kinase"/>
</dbReference>
<sequence>MRALKMLQIIDLSWNIISGNIPTILGGFQSLYSLNLYGTDKSKIKFLVKVILPAIASVLILVALVLMMVKYQKRNMETQRTVLVLRAVEHRMISYQELHHATNDFSEANILGVGSFVPSSKEHFLMGPLLLLKL</sequence>
<dbReference type="PaxDb" id="29760-VIT_11s0052g01440.t01"/>
<dbReference type="PANTHER" id="PTHR27008:SF497">
    <property type="entry name" value="OS11G0695000 PROTEIN"/>
    <property type="match status" value="1"/>
</dbReference>
<evidence type="ECO:0000256" key="6">
    <source>
        <dbReference type="ARBA" id="ARBA00023136"/>
    </source>
</evidence>
<keyword evidence="4" id="KW-0677">Repeat</keyword>
<protein>
    <recommendedName>
        <fullName evidence="10">LRR receptor-like serine/threonine-protein kinase</fullName>
    </recommendedName>
</protein>
<evidence type="ECO:0000256" key="7">
    <source>
        <dbReference type="SAM" id="Phobius"/>
    </source>
</evidence>
<dbReference type="HOGENOM" id="CLU_1900010_0_0_1"/>
<dbReference type="Gene3D" id="3.80.10.10">
    <property type="entry name" value="Ribonuclease Inhibitor"/>
    <property type="match status" value="1"/>
</dbReference>
<dbReference type="AlphaFoldDB" id="F6GXC7"/>
<evidence type="ECO:0000256" key="3">
    <source>
        <dbReference type="ARBA" id="ARBA00022692"/>
    </source>
</evidence>
<evidence type="ECO:0000313" key="8">
    <source>
        <dbReference type="EMBL" id="CCB44613.1"/>
    </source>
</evidence>
<keyword evidence="9" id="KW-1185">Reference proteome</keyword>
<accession>F6GXC7</accession>
<evidence type="ECO:0008006" key="10">
    <source>
        <dbReference type="Google" id="ProtNLM"/>
    </source>
</evidence>
<name>F6GXC7_VITVI</name>
<dbReference type="InParanoid" id="F6GXC7"/>
<reference evidence="9" key="1">
    <citation type="journal article" date="2007" name="Nature">
        <title>The grapevine genome sequence suggests ancestral hexaploidization in major angiosperm phyla.</title>
        <authorList>
            <consortium name="The French-Italian Public Consortium for Grapevine Genome Characterization."/>
            <person name="Jaillon O."/>
            <person name="Aury J.-M."/>
            <person name="Noel B."/>
            <person name="Policriti A."/>
            <person name="Clepet C."/>
            <person name="Casagrande A."/>
            <person name="Choisne N."/>
            <person name="Aubourg S."/>
            <person name="Vitulo N."/>
            <person name="Jubin C."/>
            <person name="Vezzi A."/>
            <person name="Legeai F."/>
            <person name="Hugueney P."/>
            <person name="Dasilva C."/>
            <person name="Horner D."/>
            <person name="Mica E."/>
            <person name="Jublot D."/>
            <person name="Poulain J."/>
            <person name="Bruyere C."/>
            <person name="Billault A."/>
            <person name="Segurens B."/>
            <person name="Gouyvenoux M."/>
            <person name="Ugarte E."/>
            <person name="Cattonaro F."/>
            <person name="Anthouard V."/>
            <person name="Vico V."/>
            <person name="Del Fabbro C."/>
            <person name="Alaux M."/>
            <person name="Di Gaspero G."/>
            <person name="Dumas V."/>
            <person name="Felice N."/>
            <person name="Paillard S."/>
            <person name="Juman I."/>
            <person name="Moroldo M."/>
            <person name="Scalabrin S."/>
            <person name="Canaguier A."/>
            <person name="Le Clainche I."/>
            <person name="Malacrida G."/>
            <person name="Durand E."/>
            <person name="Pesole G."/>
            <person name="Laucou V."/>
            <person name="Chatelet P."/>
            <person name="Merdinoglu D."/>
            <person name="Delledonne M."/>
            <person name="Pezzotti M."/>
            <person name="Lecharny A."/>
            <person name="Scarpelli C."/>
            <person name="Artiguenave F."/>
            <person name="Pe M.E."/>
            <person name="Valle G."/>
            <person name="Morgante M."/>
            <person name="Caboche M."/>
            <person name="Adam-Blondon A.-F."/>
            <person name="Weissenbach J."/>
            <person name="Quetier F."/>
            <person name="Wincker P."/>
        </authorList>
    </citation>
    <scope>NUCLEOTIDE SEQUENCE [LARGE SCALE GENOMIC DNA]</scope>
    <source>
        <strain evidence="9">cv. Pinot noir / PN40024</strain>
    </source>
</reference>
<feature type="transmembrane region" description="Helical" evidence="7">
    <location>
        <begin position="46"/>
        <end position="69"/>
    </location>
</feature>
<dbReference type="SUPFAM" id="SSF52058">
    <property type="entry name" value="L domain-like"/>
    <property type="match status" value="1"/>
</dbReference>
<keyword evidence="6 7" id="KW-0472">Membrane</keyword>
<evidence type="ECO:0000313" key="9">
    <source>
        <dbReference type="Proteomes" id="UP000009183"/>
    </source>
</evidence>
<keyword evidence="3 7" id="KW-0812">Transmembrane</keyword>
<dbReference type="PANTHER" id="PTHR27008">
    <property type="entry name" value="OS04G0122200 PROTEIN"/>
    <property type="match status" value="1"/>
</dbReference>
<evidence type="ECO:0000256" key="2">
    <source>
        <dbReference type="ARBA" id="ARBA00022614"/>
    </source>
</evidence>
<dbReference type="EMBL" id="FN594964">
    <property type="protein sequence ID" value="CCB44613.1"/>
    <property type="molecule type" value="Genomic_DNA"/>
</dbReference>
<keyword evidence="5 7" id="KW-1133">Transmembrane helix</keyword>